<dbReference type="RefSeq" id="WP_276731402.1">
    <property type="nucleotide sequence ID" value="NZ_JAFKMR010000024.1"/>
</dbReference>
<keyword evidence="2" id="KW-0378">Hydrolase</keyword>
<evidence type="ECO:0000313" key="3">
    <source>
        <dbReference type="Proteomes" id="UP000664800"/>
    </source>
</evidence>
<sequence>MPILALKVDVDTLRGTLEGVPALLRLLDKHQLRATFLFSLGPDHTGRALKRVFRPGFLAKVQRTSVTSHYGLKTLLYGTLLPGPDIGRRAADPMRDADRAGHETGVHTWDHILWQDYVVRKNADWTRRQLQLAANRYGDIFGRPPQVHGAAGWQMNDAAYLLEQELGFTLASDGRGTHPFLPVVQGRTLAVPQLPTTLPTLDELIGVDGLNEHNVADHLLRLSTDGRDHVYTLHAELEGGRLAPVFDRLLQGWKAAGLHCTSMRGYADSLNLASLPHHAVRLGSIAGRSGTLALQGAAV</sequence>
<gene>
    <name evidence="2" type="ORF">J0I24_12340</name>
</gene>
<evidence type="ECO:0000259" key="1">
    <source>
        <dbReference type="PROSITE" id="PS51677"/>
    </source>
</evidence>
<dbReference type="InterPro" id="IPR002509">
    <property type="entry name" value="NODB_dom"/>
</dbReference>
<dbReference type="InterPro" id="IPR011330">
    <property type="entry name" value="Glyco_hydro/deAcase_b/a-brl"/>
</dbReference>
<dbReference type="GO" id="GO:0005975">
    <property type="term" value="P:carbohydrate metabolic process"/>
    <property type="evidence" value="ECO:0007669"/>
    <property type="project" value="InterPro"/>
</dbReference>
<feature type="domain" description="NodB homology" evidence="1">
    <location>
        <begin position="2"/>
        <end position="261"/>
    </location>
</feature>
<evidence type="ECO:0000313" key="2">
    <source>
        <dbReference type="EMBL" id="MBN8745079.1"/>
    </source>
</evidence>
<organism evidence="2 3">
    <name type="scientific">Thiomonas arsenitoxydans (strain DSM 22701 / CIP 110005 / 3As)</name>
    <dbReference type="NCBI Taxonomy" id="426114"/>
    <lineage>
        <taxon>Bacteria</taxon>
        <taxon>Pseudomonadati</taxon>
        <taxon>Pseudomonadota</taxon>
        <taxon>Betaproteobacteria</taxon>
        <taxon>Burkholderiales</taxon>
        <taxon>Thiomonas</taxon>
    </lineage>
</organism>
<dbReference type="AlphaFoldDB" id="A0A8I1MXT4"/>
<name>A0A8I1MXT4_THIA3</name>
<dbReference type="GO" id="GO:0016810">
    <property type="term" value="F:hydrolase activity, acting on carbon-nitrogen (but not peptide) bonds"/>
    <property type="evidence" value="ECO:0007669"/>
    <property type="project" value="InterPro"/>
</dbReference>
<dbReference type="EC" id="3.5.1.n3" evidence="2"/>
<dbReference type="PROSITE" id="PS51677">
    <property type="entry name" value="NODB"/>
    <property type="match status" value="1"/>
</dbReference>
<dbReference type="Proteomes" id="UP000664800">
    <property type="component" value="Unassembled WGS sequence"/>
</dbReference>
<dbReference type="Pfam" id="PF01522">
    <property type="entry name" value="Polysacc_deac_1"/>
    <property type="match status" value="1"/>
</dbReference>
<dbReference type="Gene3D" id="3.20.20.370">
    <property type="entry name" value="Glycoside hydrolase/deacetylase"/>
    <property type="match status" value="1"/>
</dbReference>
<reference evidence="2" key="1">
    <citation type="submission" date="2021-02" db="EMBL/GenBank/DDBJ databases">
        <title>Thiocyanate and organic carbon inputs drive convergent selection for specific autotrophic Afipia and Thiobacillus strains within complex microbiomes.</title>
        <authorList>
            <person name="Huddy R.J."/>
            <person name="Sachdeva R."/>
            <person name="Kadzinga F."/>
            <person name="Kantor R.S."/>
            <person name="Harrison S.T.L."/>
            <person name="Banfield J.F."/>
        </authorList>
    </citation>
    <scope>NUCLEOTIDE SEQUENCE</scope>
    <source>
        <strain evidence="2">SCN18_13_7_16_R3_B_64_19</strain>
    </source>
</reference>
<protein>
    <submittedName>
        <fullName evidence="2">4-deoxy-4-formamido-L-arabinose-phosphoundecaprenol deformylase</fullName>
        <ecNumber evidence="2">3.5.1.n3</ecNumber>
    </submittedName>
</protein>
<dbReference type="EMBL" id="JAFKMR010000024">
    <property type="protein sequence ID" value="MBN8745079.1"/>
    <property type="molecule type" value="Genomic_DNA"/>
</dbReference>
<comment type="caution">
    <text evidence="2">The sequence shown here is derived from an EMBL/GenBank/DDBJ whole genome shotgun (WGS) entry which is preliminary data.</text>
</comment>
<accession>A0A8I1MXT4</accession>
<dbReference type="SUPFAM" id="SSF88713">
    <property type="entry name" value="Glycoside hydrolase/deacetylase"/>
    <property type="match status" value="1"/>
</dbReference>
<proteinExistence type="predicted"/>